<dbReference type="GO" id="GO:0006516">
    <property type="term" value="P:glycoprotein catabolic process"/>
    <property type="evidence" value="ECO:0007669"/>
    <property type="project" value="TreeGrafter"/>
</dbReference>
<evidence type="ECO:0000256" key="2">
    <source>
        <dbReference type="ARBA" id="ARBA00011245"/>
    </source>
</evidence>
<dbReference type="Gene3D" id="1.20.1610.10">
    <property type="entry name" value="alpha-1,2-mannosidases domains"/>
    <property type="match status" value="1"/>
</dbReference>
<dbReference type="Pfam" id="PF07971">
    <property type="entry name" value="Glyco_hydro_92"/>
    <property type="match status" value="1"/>
</dbReference>
<dbReference type="PANTHER" id="PTHR12143">
    <property type="entry name" value="PEPTIDE N-GLYCANASE PNGASE -RELATED"/>
    <property type="match status" value="1"/>
</dbReference>
<dbReference type="InterPro" id="IPR050883">
    <property type="entry name" value="PNGase"/>
</dbReference>
<organism evidence="6 7">
    <name type="scientific">Persicobacter diffluens</name>
    <dbReference type="NCBI Taxonomy" id="981"/>
    <lineage>
        <taxon>Bacteria</taxon>
        <taxon>Pseudomonadati</taxon>
        <taxon>Bacteroidota</taxon>
        <taxon>Cytophagia</taxon>
        <taxon>Cytophagales</taxon>
        <taxon>Persicobacteraceae</taxon>
        <taxon>Persicobacter</taxon>
    </lineage>
</organism>
<protein>
    <submittedName>
        <fullName evidence="6">Alpha-1 2-mannosidase</fullName>
    </submittedName>
</protein>
<dbReference type="GO" id="GO:0000224">
    <property type="term" value="F:peptide-N4-(N-acetyl-beta-glucosaminyl)asparagine amidase activity"/>
    <property type="evidence" value="ECO:0007669"/>
    <property type="project" value="TreeGrafter"/>
</dbReference>
<dbReference type="InterPro" id="IPR041371">
    <property type="entry name" value="GH92_N"/>
</dbReference>
<evidence type="ECO:0000313" key="7">
    <source>
        <dbReference type="Proteomes" id="UP001310022"/>
    </source>
</evidence>
<comment type="cofactor">
    <cofactor evidence="1">
        <name>Ca(2+)</name>
        <dbReference type="ChEBI" id="CHEBI:29108"/>
    </cofactor>
</comment>
<dbReference type="NCBIfam" id="TIGR01180">
    <property type="entry name" value="aman2_put"/>
    <property type="match status" value="1"/>
</dbReference>
<keyword evidence="3" id="KW-0106">Calcium</keyword>
<dbReference type="Gene3D" id="1.20.1050.60">
    <property type="entry name" value="alpha-1,2-mannosidase"/>
    <property type="match status" value="1"/>
</dbReference>
<dbReference type="Pfam" id="PF17678">
    <property type="entry name" value="Glyco_hydro_92N"/>
    <property type="match status" value="1"/>
</dbReference>
<evidence type="ECO:0000259" key="5">
    <source>
        <dbReference type="Pfam" id="PF17678"/>
    </source>
</evidence>
<evidence type="ECO:0000256" key="3">
    <source>
        <dbReference type="ARBA" id="ARBA00022837"/>
    </source>
</evidence>
<dbReference type="SUPFAM" id="SSF48208">
    <property type="entry name" value="Six-hairpin glycosidases"/>
    <property type="match status" value="1"/>
</dbReference>
<dbReference type="FunFam" id="1.20.1050.60:FF:000001">
    <property type="entry name" value="Putative alpha-1,2-mannosidase"/>
    <property type="match status" value="1"/>
</dbReference>
<dbReference type="Gene3D" id="2.70.98.10">
    <property type="match status" value="1"/>
</dbReference>
<feature type="domain" description="Glycosyl hydrolase family 92 N-terminal" evidence="5">
    <location>
        <begin position="76"/>
        <end position="289"/>
    </location>
</feature>
<evidence type="ECO:0000259" key="4">
    <source>
        <dbReference type="Pfam" id="PF07971"/>
    </source>
</evidence>
<evidence type="ECO:0000313" key="6">
    <source>
        <dbReference type="EMBL" id="GJM63114.1"/>
    </source>
</evidence>
<feature type="domain" description="Glycosyl hydrolase family 92" evidence="4">
    <location>
        <begin position="295"/>
        <end position="757"/>
    </location>
</feature>
<dbReference type="InterPro" id="IPR014718">
    <property type="entry name" value="GH-type_carb-bd"/>
</dbReference>
<dbReference type="PANTHER" id="PTHR12143:SF39">
    <property type="entry name" value="SECRETED PROTEIN"/>
    <property type="match status" value="1"/>
</dbReference>
<proteinExistence type="predicted"/>
<dbReference type="InterPro" id="IPR008928">
    <property type="entry name" value="6-hairpin_glycosidase_sf"/>
</dbReference>
<dbReference type="GO" id="GO:0005829">
    <property type="term" value="C:cytosol"/>
    <property type="evidence" value="ECO:0007669"/>
    <property type="project" value="TreeGrafter"/>
</dbReference>
<dbReference type="EMBL" id="BQKE01000002">
    <property type="protein sequence ID" value="GJM63114.1"/>
    <property type="molecule type" value="Genomic_DNA"/>
</dbReference>
<reference evidence="6 7" key="1">
    <citation type="submission" date="2021-12" db="EMBL/GenBank/DDBJ databases">
        <title>Genome sequencing of bacteria with rrn-lacking chromosome and rrn-plasmid.</title>
        <authorList>
            <person name="Anda M."/>
            <person name="Iwasaki W."/>
        </authorList>
    </citation>
    <scope>NUCLEOTIDE SEQUENCE [LARGE SCALE GENOMIC DNA]</scope>
    <source>
        <strain evidence="6 7">NBRC 15940</strain>
    </source>
</reference>
<comment type="caution">
    <text evidence="6">The sequence shown here is derived from an EMBL/GenBank/DDBJ whole genome shotgun (WGS) entry which is preliminary data.</text>
</comment>
<dbReference type="InterPro" id="IPR012939">
    <property type="entry name" value="Glyco_hydro_92"/>
</dbReference>
<evidence type="ECO:0000256" key="1">
    <source>
        <dbReference type="ARBA" id="ARBA00001913"/>
    </source>
</evidence>
<dbReference type="InterPro" id="IPR005887">
    <property type="entry name" value="GH92_a_mannosidase_put"/>
</dbReference>
<gene>
    <name evidence="6" type="ORF">PEDI_36660</name>
</gene>
<keyword evidence="7" id="KW-1185">Reference proteome</keyword>
<dbReference type="GO" id="GO:0005975">
    <property type="term" value="P:carbohydrate metabolic process"/>
    <property type="evidence" value="ECO:0007669"/>
    <property type="project" value="InterPro"/>
</dbReference>
<dbReference type="Proteomes" id="UP001310022">
    <property type="component" value="Unassembled WGS sequence"/>
</dbReference>
<name>A0AAN5ALC8_9BACT</name>
<dbReference type="GO" id="GO:0030246">
    <property type="term" value="F:carbohydrate binding"/>
    <property type="evidence" value="ECO:0007669"/>
    <property type="project" value="InterPro"/>
</dbReference>
<accession>A0AAN5ALC8</accession>
<comment type="subunit">
    <text evidence="2">Monomer.</text>
</comment>
<dbReference type="Gene3D" id="3.30.2080.10">
    <property type="entry name" value="GH92 mannosidase domain"/>
    <property type="match status" value="1"/>
</dbReference>
<dbReference type="AlphaFoldDB" id="A0AAN5ALC8"/>
<sequence length="757" mass="85901">MPENILLEPKTNGFYEVNKCSGALFGLKRTPFMKLLPYLVYLIIIQQLMACQEFKDHPPRKSKAVGKLEGKDYTQWVDPFIGTDGTGHTFPGPSWPMALVQPGPDNRDIGWDYTSGYQFQDRQILGFSHSRASGTGINEFGDVLLLPLGEDKTKHKSKKEEESAEVGLYEVRLDNGVNVSLTSTPRVGIHRYEFPSEEATVYVNLQHGLRFLTDSLVLESQVKLEGNHAISGYARTKNWVERRYFFYIEFDQKWQQIEQKQKEPKEVAPKYLIHFKLGDGKLMAKVALSGVSVKGAKANMKTEAPDWQFESYVLQAKKRWNKLLSKIEIEADDDQKTIFYTALYHLYLQPANIADANGQYRGADHKVRKAPAGKYYSTLSLWDTYRAAHPLYTLLSPDLVNGFINSMLLHADAQGYLPIWTAWGQENHCMIGNHAIPVITDAYMKGFSGFDEDKALEAMLRSTRENHLNSDWEIYNQYGYYPFDLLDNESVSRTLESGLDDYCVAIFAQEMEEESIARSYFKRSEYYKNLFDPETKLMRGKDSEGNFRSPFDPITSTSPMNNPGDYTEANAWQYSWASAQYDVAGLIKLMGGKAAFTRQLNTFFSLKGEENKHLGQEGMIGQYAHGNEPGHHIPYLYAYSDSPEKGQDLLRTICRDFYSSTPSGITGNEDCGQMSAWYIFTTLGFYPVNPANGTFVLGVPQVARATVKLPKGKQLLIRNNHLQDGSEVKAVFFNGQKVEGPEIRYQDLMKGGELVFE</sequence>